<dbReference type="Pfam" id="PF06977">
    <property type="entry name" value="SdiA-regulated"/>
    <property type="match status" value="1"/>
</dbReference>
<dbReference type="Pfam" id="PF07589">
    <property type="entry name" value="PEP-CTERM"/>
    <property type="match status" value="1"/>
</dbReference>
<evidence type="ECO:0000256" key="3">
    <source>
        <dbReference type="ARBA" id="ARBA00023136"/>
    </source>
</evidence>
<feature type="signal peptide" evidence="5">
    <location>
        <begin position="1"/>
        <end position="27"/>
    </location>
</feature>
<proteinExistence type="predicted"/>
<evidence type="ECO:0000256" key="2">
    <source>
        <dbReference type="ARBA" id="ARBA00022475"/>
    </source>
</evidence>
<organism evidence="7 8">
    <name type="scientific">Uliginosibacterium silvisoli</name>
    <dbReference type="NCBI Taxonomy" id="3114758"/>
    <lineage>
        <taxon>Bacteria</taxon>
        <taxon>Pseudomonadati</taxon>
        <taxon>Pseudomonadota</taxon>
        <taxon>Betaproteobacteria</taxon>
        <taxon>Rhodocyclales</taxon>
        <taxon>Zoogloeaceae</taxon>
        <taxon>Uliginosibacterium</taxon>
    </lineage>
</organism>
<evidence type="ECO:0000256" key="5">
    <source>
        <dbReference type="SAM" id="SignalP"/>
    </source>
</evidence>
<feature type="transmembrane region" description="Helical" evidence="4">
    <location>
        <begin position="310"/>
        <end position="327"/>
    </location>
</feature>
<feature type="chain" id="PRO_5047298949" evidence="5">
    <location>
        <begin position="28"/>
        <end position="332"/>
    </location>
</feature>
<dbReference type="EMBL" id="JAYXHS010000001">
    <property type="protein sequence ID" value="MEC5385879.1"/>
    <property type="molecule type" value="Genomic_DNA"/>
</dbReference>
<keyword evidence="4" id="KW-1133">Transmembrane helix</keyword>
<gene>
    <name evidence="7" type="ORF">VVD49_09095</name>
</gene>
<name>A0ABU6K2L9_9RHOO</name>
<keyword evidence="2" id="KW-1003">Cell membrane</keyword>
<dbReference type="SUPFAM" id="SSF50956">
    <property type="entry name" value="Thermostable phytase (3-phytase)"/>
    <property type="match status" value="1"/>
</dbReference>
<accession>A0ABU6K2L9</accession>
<protein>
    <submittedName>
        <fullName evidence="7">SdiA-regulated domain-containing protein</fullName>
    </submittedName>
</protein>
<dbReference type="Proteomes" id="UP001331561">
    <property type="component" value="Unassembled WGS sequence"/>
</dbReference>
<dbReference type="InterPro" id="IPR009722">
    <property type="entry name" value="YjiK/CarP"/>
</dbReference>
<keyword evidence="8" id="KW-1185">Reference proteome</keyword>
<comment type="subcellular location">
    <subcellularLocation>
        <location evidence="1">Cell membrane</location>
    </subcellularLocation>
</comment>
<evidence type="ECO:0000313" key="8">
    <source>
        <dbReference type="Proteomes" id="UP001331561"/>
    </source>
</evidence>
<reference evidence="7 8" key="1">
    <citation type="submission" date="2024-01" db="EMBL/GenBank/DDBJ databases">
        <title>Uliginosibacterium soil sp. nov.</title>
        <authorList>
            <person name="Lv Y."/>
        </authorList>
    </citation>
    <scope>NUCLEOTIDE SEQUENCE [LARGE SCALE GENOMIC DNA]</scope>
    <source>
        <strain evidence="7 8">H3</strain>
    </source>
</reference>
<keyword evidence="4" id="KW-0812">Transmembrane</keyword>
<feature type="domain" description="Ice-binding protein C-terminal" evidence="6">
    <location>
        <begin position="306"/>
        <end position="330"/>
    </location>
</feature>
<sequence>MKSTIARSLISAAVAALAAMASVPASAGSSINLANYSVTGIYSLGLTAGTGGSVSGLEASAVTYARDRGTLFFVGDEGFGVIETTLTGQTIGAMSFDWSGTGSSKHDTEGLTYVGNGQLVVTEERLYDAYKFSYVAGGTASLVNNGVSISNANVGNSGVEGISYDPRNGTFVTVKQEAPEDILAGSLSFGANLGGTSTLTNLFNPALLGVASFSDVQTLSPVDALVGTTAADNLLILSLVSRKLLEVDRSGQVLSSLDLSNILPNNGIEGVTVDEKGTIYLVAEQLQIDGAPANSASQLIVLSAAAVPEPGTYAMLFAGLGLLGFVARRKKA</sequence>
<keyword evidence="3 4" id="KW-0472">Membrane</keyword>
<keyword evidence="5" id="KW-0732">Signal</keyword>
<dbReference type="NCBIfam" id="TIGR02595">
    <property type="entry name" value="PEP_CTERM"/>
    <property type="match status" value="1"/>
</dbReference>
<evidence type="ECO:0000256" key="1">
    <source>
        <dbReference type="ARBA" id="ARBA00004236"/>
    </source>
</evidence>
<evidence type="ECO:0000259" key="6">
    <source>
        <dbReference type="Pfam" id="PF07589"/>
    </source>
</evidence>
<dbReference type="RefSeq" id="WP_327598823.1">
    <property type="nucleotide sequence ID" value="NZ_JAYXHS010000001.1"/>
</dbReference>
<evidence type="ECO:0000256" key="4">
    <source>
        <dbReference type="SAM" id="Phobius"/>
    </source>
</evidence>
<comment type="caution">
    <text evidence="7">The sequence shown here is derived from an EMBL/GenBank/DDBJ whole genome shotgun (WGS) entry which is preliminary data.</text>
</comment>
<evidence type="ECO:0000313" key="7">
    <source>
        <dbReference type="EMBL" id="MEC5385879.1"/>
    </source>
</evidence>
<dbReference type="InterPro" id="IPR013424">
    <property type="entry name" value="Ice-binding_C"/>
</dbReference>